<dbReference type="InterPro" id="IPR002885">
    <property type="entry name" value="PPR_rpt"/>
</dbReference>
<dbReference type="PANTHER" id="PTHR46128">
    <property type="entry name" value="MITOCHONDRIAL GROUP I INTRON SPLICING FACTOR CCM1"/>
    <property type="match status" value="1"/>
</dbReference>
<dbReference type="EMBL" id="CAUYUE010000002">
    <property type="protein sequence ID" value="CAK0745044.1"/>
    <property type="molecule type" value="Genomic_DNA"/>
</dbReference>
<feature type="repeat" description="PPR" evidence="3">
    <location>
        <begin position="303"/>
        <end position="337"/>
    </location>
</feature>
<dbReference type="AlphaFoldDB" id="A0AAV1HWM1"/>
<dbReference type="Gene3D" id="1.25.40.10">
    <property type="entry name" value="Tetratricopeptide repeat domain"/>
    <property type="match status" value="4"/>
</dbReference>
<feature type="repeat" description="PPR" evidence="3">
    <location>
        <begin position="373"/>
        <end position="407"/>
    </location>
</feature>
<keyword evidence="2" id="KW-0677">Repeat</keyword>
<comment type="caution">
    <text evidence="5">The sequence shown here is derived from an EMBL/GenBank/DDBJ whole genome shotgun (WGS) entry which is preliminary data.</text>
</comment>
<accession>A0AAV1HWM1</accession>
<dbReference type="Pfam" id="PF13812">
    <property type="entry name" value="PPR_3"/>
    <property type="match status" value="1"/>
</dbReference>
<evidence type="ECO:0000313" key="6">
    <source>
        <dbReference type="Proteomes" id="UP001314263"/>
    </source>
</evidence>
<feature type="repeat" description="PPR" evidence="3">
    <location>
        <begin position="338"/>
        <end position="372"/>
    </location>
</feature>
<feature type="repeat" description="PPR" evidence="3">
    <location>
        <begin position="408"/>
        <end position="442"/>
    </location>
</feature>
<dbReference type="NCBIfam" id="TIGR00756">
    <property type="entry name" value="PPR"/>
    <property type="match status" value="6"/>
</dbReference>
<feature type="repeat" description="PPR" evidence="3">
    <location>
        <begin position="480"/>
        <end position="514"/>
    </location>
</feature>
<feature type="repeat" description="PPR" evidence="3">
    <location>
        <begin position="443"/>
        <end position="479"/>
    </location>
</feature>
<feature type="region of interest" description="Disordered" evidence="4">
    <location>
        <begin position="707"/>
        <end position="726"/>
    </location>
</feature>
<gene>
    <name evidence="5" type="ORF">CVIRNUC_001592</name>
</gene>
<comment type="similarity">
    <text evidence="1">Belongs to the PPR family. P subfamily.</text>
</comment>
<proteinExistence type="inferred from homology"/>
<protein>
    <recommendedName>
        <fullName evidence="7">Pentatricopeptide repeat protein</fullName>
    </recommendedName>
</protein>
<reference evidence="5 6" key="1">
    <citation type="submission" date="2023-10" db="EMBL/GenBank/DDBJ databases">
        <authorList>
            <person name="Maclean D."/>
            <person name="Macfadyen A."/>
        </authorList>
    </citation>
    <scope>NUCLEOTIDE SEQUENCE [LARGE SCALE GENOMIC DNA]</scope>
</reference>
<organism evidence="5 6">
    <name type="scientific">Coccomyxa viridis</name>
    <dbReference type="NCBI Taxonomy" id="1274662"/>
    <lineage>
        <taxon>Eukaryota</taxon>
        <taxon>Viridiplantae</taxon>
        <taxon>Chlorophyta</taxon>
        <taxon>core chlorophytes</taxon>
        <taxon>Trebouxiophyceae</taxon>
        <taxon>Trebouxiophyceae incertae sedis</taxon>
        <taxon>Coccomyxaceae</taxon>
        <taxon>Coccomyxa</taxon>
    </lineage>
</organism>
<evidence type="ECO:0000256" key="3">
    <source>
        <dbReference type="PROSITE-ProRule" id="PRU00708"/>
    </source>
</evidence>
<evidence type="ECO:0008006" key="7">
    <source>
        <dbReference type="Google" id="ProtNLM"/>
    </source>
</evidence>
<evidence type="ECO:0000313" key="5">
    <source>
        <dbReference type="EMBL" id="CAK0745044.1"/>
    </source>
</evidence>
<dbReference type="InterPro" id="IPR011990">
    <property type="entry name" value="TPR-like_helical_dom_sf"/>
</dbReference>
<evidence type="ECO:0000256" key="2">
    <source>
        <dbReference type="ARBA" id="ARBA00022737"/>
    </source>
</evidence>
<evidence type="ECO:0000256" key="1">
    <source>
        <dbReference type="ARBA" id="ARBA00007626"/>
    </source>
</evidence>
<name>A0AAV1HWM1_9CHLO</name>
<feature type="repeat" description="PPR" evidence="3">
    <location>
        <begin position="268"/>
        <end position="302"/>
    </location>
</feature>
<dbReference type="Pfam" id="PF01535">
    <property type="entry name" value="PPR"/>
    <property type="match status" value="2"/>
</dbReference>
<feature type="repeat" description="PPR" evidence="3">
    <location>
        <begin position="515"/>
        <end position="549"/>
    </location>
</feature>
<sequence>MRLACTYPAQLSDSAKISINALSVCVLHPSSSSSLYKLRSRLCRAVAAADSCSVTKDGAVLGASSSLKPALLKFTADFQGRAVKVCCSAAREINDAQVVTDVSANAGLAADQQWSRSDSWSVRKPLHMPLEDAVHRGNWHEARGLVDKLLSLGSLQDISSLDKLIKGLCTGGHFQTGWRLFKTYSEAQHPLGYSTYQAVITSAFKAGQPHLALEAFRDLQASKLRPNVVTWAGVISGLSKQSRRGAPCAQQAYQLWKQLESSGLHTGNASAHAAGMNACVGMGRIEEASSILEGMQRSGLRPDVRAYNVLLKGLAGAKDMEAMQWLLEGMRSSQVSASVITYNIVVDAFAKEGRLAEAKACMEEAEALGLELDVWSYSTLIKGLCQAERMNDAEDVLVAMKSHGVQPNVVVYTTLMDGFVRTGDLASGQRMLQDMQACGLKPNTITFNILLRGICQCLDRPVEDALMTLREMGMAGVIPSTDTFNTLMSACFDRGDPSAIPHLFRRLISLGHSPDALSYTSLIAALTRIERPEDAVLAFEAMRSDRRVAMDIAALNAGVDAYAHSGRMPEAEACLHETTQRCQQRGLLPPLEAYGALVAGYARRKDADMALSALQDFFELGGQPDAQMFDTVLDVCVRTGHFRRAMQVVRAMEASDKQVDKIRLKRMLEEMLRRQGLVQSRSKRQTRNEGLERLKFWLGIPNRYYSEDEVESESGLVSTSESEREE</sequence>
<dbReference type="Pfam" id="PF13041">
    <property type="entry name" value="PPR_2"/>
    <property type="match status" value="3"/>
</dbReference>
<dbReference type="PANTHER" id="PTHR46128:SF211">
    <property type="entry name" value="PENTACOTRIPEPTIDE-REPEAT REGION OF PRORP DOMAIN-CONTAINING PROTEIN"/>
    <property type="match status" value="1"/>
</dbReference>
<dbReference type="InterPro" id="IPR050872">
    <property type="entry name" value="PPR_P_subfamily"/>
</dbReference>
<dbReference type="PROSITE" id="PS51375">
    <property type="entry name" value="PPR"/>
    <property type="match status" value="8"/>
</dbReference>
<dbReference type="Proteomes" id="UP001314263">
    <property type="component" value="Unassembled WGS sequence"/>
</dbReference>
<evidence type="ECO:0000256" key="4">
    <source>
        <dbReference type="SAM" id="MobiDB-lite"/>
    </source>
</evidence>
<keyword evidence="6" id="KW-1185">Reference proteome</keyword>